<gene>
    <name evidence="2" type="ORF">GCM10017790_30080</name>
</gene>
<name>A0ABQ3LHC2_9PSEU</name>
<keyword evidence="1" id="KW-0812">Transmembrane</keyword>
<organism evidence="2 3">
    <name type="scientific">Amycolatopsis oliviviridis</name>
    <dbReference type="NCBI Taxonomy" id="1471590"/>
    <lineage>
        <taxon>Bacteria</taxon>
        <taxon>Bacillati</taxon>
        <taxon>Actinomycetota</taxon>
        <taxon>Actinomycetes</taxon>
        <taxon>Pseudonocardiales</taxon>
        <taxon>Pseudonocardiaceae</taxon>
        <taxon>Amycolatopsis</taxon>
    </lineage>
</organism>
<keyword evidence="1" id="KW-1133">Transmembrane helix</keyword>
<protein>
    <submittedName>
        <fullName evidence="2">Uncharacterized protein</fullName>
    </submittedName>
</protein>
<evidence type="ECO:0000313" key="3">
    <source>
        <dbReference type="Proteomes" id="UP000635387"/>
    </source>
</evidence>
<feature type="transmembrane region" description="Helical" evidence="1">
    <location>
        <begin position="31"/>
        <end position="47"/>
    </location>
</feature>
<evidence type="ECO:0000256" key="1">
    <source>
        <dbReference type="SAM" id="Phobius"/>
    </source>
</evidence>
<dbReference type="Proteomes" id="UP000635387">
    <property type="component" value="Unassembled WGS sequence"/>
</dbReference>
<keyword evidence="1" id="KW-0472">Membrane</keyword>
<sequence>MYLGDTGLLPGESLLWEGTPRNVPIVEKSDLVLVPGLLFLGFFFYPANRAPMSMVAYAIPTVIVLLWSGQGPPQLAERADGTGTITFGGGFAAGFLGGTRNRDAESALPRLVGIEEARRVRDLIASAQHPGR</sequence>
<keyword evidence="3" id="KW-1185">Reference proteome</keyword>
<dbReference type="RefSeq" id="WP_191255114.1">
    <property type="nucleotide sequence ID" value="NZ_BNAY01000003.1"/>
</dbReference>
<proteinExistence type="predicted"/>
<evidence type="ECO:0000313" key="2">
    <source>
        <dbReference type="EMBL" id="GHH15497.1"/>
    </source>
</evidence>
<dbReference type="EMBL" id="BNAY01000003">
    <property type="protein sequence ID" value="GHH15497.1"/>
    <property type="molecule type" value="Genomic_DNA"/>
</dbReference>
<comment type="caution">
    <text evidence="2">The sequence shown here is derived from an EMBL/GenBank/DDBJ whole genome shotgun (WGS) entry which is preliminary data.</text>
</comment>
<accession>A0ABQ3LHC2</accession>
<reference evidence="3" key="1">
    <citation type="journal article" date="2019" name="Int. J. Syst. Evol. Microbiol.">
        <title>The Global Catalogue of Microorganisms (GCM) 10K type strain sequencing project: providing services to taxonomists for standard genome sequencing and annotation.</title>
        <authorList>
            <consortium name="The Broad Institute Genomics Platform"/>
            <consortium name="The Broad Institute Genome Sequencing Center for Infectious Disease"/>
            <person name="Wu L."/>
            <person name="Ma J."/>
        </authorList>
    </citation>
    <scope>NUCLEOTIDE SEQUENCE [LARGE SCALE GENOMIC DNA]</scope>
    <source>
        <strain evidence="3">CGMCC 4.7683</strain>
    </source>
</reference>